<keyword evidence="2" id="KW-1185">Reference proteome</keyword>
<proteinExistence type="predicted"/>
<evidence type="ECO:0000313" key="3">
    <source>
        <dbReference type="WBParaSite" id="ECPE_0001735601-mRNA-1"/>
    </source>
</evidence>
<protein>
    <submittedName>
        <fullName evidence="3">COPI_C domain-containing protein</fullName>
    </submittedName>
</protein>
<organism evidence="3">
    <name type="scientific">Echinostoma caproni</name>
    <dbReference type="NCBI Taxonomy" id="27848"/>
    <lineage>
        <taxon>Eukaryota</taxon>
        <taxon>Metazoa</taxon>
        <taxon>Spiralia</taxon>
        <taxon>Lophotrochozoa</taxon>
        <taxon>Platyhelminthes</taxon>
        <taxon>Trematoda</taxon>
        <taxon>Digenea</taxon>
        <taxon>Plagiorchiida</taxon>
        <taxon>Echinostomata</taxon>
        <taxon>Echinostomatoidea</taxon>
        <taxon>Echinostomatidae</taxon>
        <taxon>Echinostoma</taxon>
    </lineage>
</organism>
<name>A0A183BDM6_9TREM</name>
<reference evidence="3" key="1">
    <citation type="submission" date="2016-06" db="UniProtKB">
        <authorList>
            <consortium name="WormBaseParasite"/>
        </authorList>
    </citation>
    <scope>IDENTIFICATION</scope>
</reference>
<dbReference type="Proteomes" id="UP000272942">
    <property type="component" value="Unassembled WGS sequence"/>
</dbReference>
<accession>A0A183BDM6</accession>
<dbReference type="AlphaFoldDB" id="A0A183BDM6"/>
<dbReference type="EMBL" id="UZAN01068611">
    <property type="protein sequence ID" value="VDP94602.1"/>
    <property type="molecule type" value="Genomic_DNA"/>
</dbReference>
<sequence length="125" mass="13923">MHAVFLLGPCERPLSFGPNRIPSIVCFQIQDNLRKGFTEDGSMEHPEPGYKEASLSIWIRREVRVLSTCLSIYLSELDYQAALDTVHQLAITCASSPGVLRGLASIMGRIYLQVGSFVPYYSVMP</sequence>
<reference evidence="1 2" key="2">
    <citation type="submission" date="2018-11" db="EMBL/GenBank/DDBJ databases">
        <authorList>
            <consortium name="Pathogen Informatics"/>
        </authorList>
    </citation>
    <scope>NUCLEOTIDE SEQUENCE [LARGE SCALE GENOMIC DNA]</scope>
    <source>
        <strain evidence="1 2">Egypt</strain>
    </source>
</reference>
<evidence type="ECO:0000313" key="1">
    <source>
        <dbReference type="EMBL" id="VDP94602.1"/>
    </source>
</evidence>
<dbReference type="WBParaSite" id="ECPE_0001735601-mRNA-1">
    <property type="protein sequence ID" value="ECPE_0001735601-mRNA-1"/>
    <property type="gene ID" value="ECPE_0001735601"/>
</dbReference>
<evidence type="ECO:0000313" key="2">
    <source>
        <dbReference type="Proteomes" id="UP000272942"/>
    </source>
</evidence>
<dbReference type="OrthoDB" id="428342at2759"/>
<gene>
    <name evidence="1" type="ORF">ECPE_LOCUS17312</name>
</gene>